<dbReference type="AlphaFoldDB" id="A0A3P7M3K1"/>
<gene>
    <name evidence="1" type="ORF">DILT_LOCUS14343</name>
</gene>
<sequence>MKTEVADRRREWQLMSKKARDWLAIRVKSDISVDELIKEATFVLQAISKAVRPNN</sequence>
<dbReference type="EMBL" id="UYRU01073841">
    <property type="protein sequence ID" value="VDN23914.1"/>
    <property type="molecule type" value="Genomic_DNA"/>
</dbReference>
<accession>A0A3P7M3K1</accession>
<reference evidence="1 2" key="1">
    <citation type="submission" date="2018-11" db="EMBL/GenBank/DDBJ databases">
        <authorList>
            <consortium name="Pathogen Informatics"/>
        </authorList>
    </citation>
    <scope>NUCLEOTIDE SEQUENCE [LARGE SCALE GENOMIC DNA]</scope>
</reference>
<keyword evidence="2" id="KW-1185">Reference proteome</keyword>
<proteinExistence type="predicted"/>
<name>A0A3P7M3K1_DIBLA</name>
<evidence type="ECO:0000313" key="2">
    <source>
        <dbReference type="Proteomes" id="UP000281553"/>
    </source>
</evidence>
<protein>
    <submittedName>
        <fullName evidence="1">Uncharacterized protein</fullName>
    </submittedName>
</protein>
<dbReference type="Proteomes" id="UP000281553">
    <property type="component" value="Unassembled WGS sequence"/>
</dbReference>
<organism evidence="1 2">
    <name type="scientific">Dibothriocephalus latus</name>
    <name type="common">Fish tapeworm</name>
    <name type="synonym">Diphyllobothrium latum</name>
    <dbReference type="NCBI Taxonomy" id="60516"/>
    <lineage>
        <taxon>Eukaryota</taxon>
        <taxon>Metazoa</taxon>
        <taxon>Spiralia</taxon>
        <taxon>Lophotrochozoa</taxon>
        <taxon>Platyhelminthes</taxon>
        <taxon>Cestoda</taxon>
        <taxon>Eucestoda</taxon>
        <taxon>Diphyllobothriidea</taxon>
        <taxon>Diphyllobothriidae</taxon>
        <taxon>Dibothriocephalus</taxon>
    </lineage>
</organism>
<dbReference type="OrthoDB" id="6273170at2759"/>
<evidence type="ECO:0000313" key="1">
    <source>
        <dbReference type="EMBL" id="VDN23914.1"/>
    </source>
</evidence>